<evidence type="ECO:0000313" key="2">
    <source>
        <dbReference type="Proteomes" id="UP000501237"/>
    </source>
</evidence>
<dbReference type="EMBL" id="AP022642">
    <property type="protein sequence ID" value="BCA31178.1"/>
    <property type="molecule type" value="Genomic_DNA"/>
</dbReference>
<dbReference type="AlphaFoldDB" id="A0A679GS63"/>
<protein>
    <submittedName>
        <fullName evidence="1">Uncharacterized protein</fullName>
    </submittedName>
</protein>
<dbReference type="Proteomes" id="UP000501237">
    <property type="component" value="Chromosome"/>
</dbReference>
<proteinExistence type="predicted"/>
<evidence type="ECO:0000313" key="1">
    <source>
        <dbReference type="EMBL" id="BCA31178.1"/>
    </source>
</evidence>
<gene>
    <name evidence="1" type="ORF">PtoMrB4_51550</name>
</gene>
<reference evidence="1 2" key="1">
    <citation type="journal article" date="2020" name="Microbiol. Resour. Announc.">
        <title>Complete genome sequence of Pseudomonas otitidis strain MrB4, isolated from Lake Biwa in Japan.</title>
        <authorList>
            <person name="Miyazaki K."/>
            <person name="Hase E."/>
            <person name="Maruya T."/>
        </authorList>
    </citation>
    <scope>NUCLEOTIDE SEQUENCE [LARGE SCALE GENOMIC DNA]</scope>
    <source>
        <strain evidence="1 2">MrB4</strain>
    </source>
</reference>
<name>A0A679GS63_9GAMM</name>
<organism evidence="1 2">
    <name type="scientific">Metapseudomonas otitidis</name>
    <dbReference type="NCBI Taxonomy" id="319939"/>
    <lineage>
        <taxon>Bacteria</taxon>
        <taxon>Pseudomonadati</taxon>
        <taxon>Pseudomonadota</taxon>
        <taxon>Gammaproteobacteria</taxon>
        <taxon>Pseudomonadales</taxon>
        <taxon>Pseudomonadaceae</taxon>
        <taxon>Metapseudomonas</taxon>
    </lineage>
</organism>
<dbReference type="KEGG" id="poj:PtoMrB4_51550"/>
<sequence length="131" mass="14630">MTAGGSVVVTGWLIIIDFKLYLVQVDQAEQVENCESSQRIEMSEPEIIFSVLERILPLGGGNSFIFHRARVCGVMTSGVQRVVKVISMSVEERGGGFVPIAIEGSAERHRAKYQEFISKRGIKSSDWLDYY</sequence>
<accession>A0A679GS63</accession>